<name>A0A9D1FHY7_9BACT</name>
<keyword evidence="1" id="KW-0732">Signal</keyword>
<protein>
    <recommendedName>
        <fullName evidence="2">Organic solvent tolerance-like N-terminal domain-containing protein</fullName>
    </recommendedName>
</protein>
<evidence type="ECO:0000313" key="3">
    <source>
        <dbReference type="EMBL" id="HIS74191.1"/>
    </source>
</evidence>
<accession>A0A9D1FHY7</accession>
<proteinExistence type="predicted"/>
<reference evidence="3" key="1">
    <citation type="submission" date="2020-10" db="EMBL/GenBank/DDBJ databases">
        <authorList>
            <person name="Gilroy R."/>
        </authorList>
    </citation>
    <scope>NUCLEOTIDE SEQUENCE</scope>
    <source>
        <strain evidence="3">CHK152-2871</strain>
    </source>
</reference>
<dbReference type="Proteomes" id="UP000886865">
    <property type="component" value="Unassembled WGS sequence"/>
</dbReference>
<gene>
    <name evidence="3" type="ORF">IAA86_04120</name>
</gene>
<feature type="domain" description="Organic solvent tolerance-like N-terminal" evidence="2">
    <location>
        <begin position="125"/>
        <end position="208"/>
    </location>
</feature>
<sequence>MKKIILSLILIMFTTLCGYCANVVIEAKKQTIKMDQNKGFFEGDVQVSVGDIKVKSPRAELDLDPVSKKPSLATFFDNPYAFQNKENKKHEIKADIIKVSLIKKTVLAQGNSQSIMMEDRQPVMTINADSQEYDTNTKLMKANGSVVIHYQDLETFSDKASAIVDKSGNIENLKLIGNVVMKEKANVIKGNMFEYVPQREEFQVSGNTSSDVTFDDGTRVYVQARYQQFNKLTSALVAGGNVRVKYKDYFAQGPKAQLFVNPKTNKPETIIFTGRSKITNEGSTVEADKIRMTLNPKAFFADGNVKTSISQEGSMEL</sequence>
<dbReference type="Pfam" id="PF03968">
    <property type="entry name" value="LptD_N"/>
    <property type="match status" value="2"/>
</dbReference>
<dbReference type="GO" id="GO:0015920">
    <property type="term" value="P:lipopolysaccharide transport"/>
    <property type="evidence" value="ECO:0007669"/>
    <property type="project" value="TreeGrafter"/>
</dbReference>
<organism evidence="3 4">
    <name type="scientific">Candidatus Galligastranaerophilus intestinavium</name>
    <dbReference type="NCBI Taxonomy" id="2840836"/>
    <lineage>
        <taxon>Bacteria</taxon>
        <taxon>Candidatus Galligastranaerophilus</taxon>
    </lineage>
</organism>
<dbReference type="AlphaFoldDB" id="A0A9D1FHY7"/>
<dbReference type="GO" id="GO:0009279">
    <property type="term" value="C:cell outer membrane"/>
    <property type="evidence" value="ECO:0007669"/>
    <property type="project" value="TreeGrafter"/>
</dbReference>
<reference evidence="3" key="2">
    <citation type="journal article" date="2021" name="PeerJ">
        <title>Extensive microbial diversity within the chicken gut microbiome revealed by metagenomics and culture.</title>
        <authorList>
            <person name="Gilroy R."/>
            <person name="Ravi A."/>
            <person name="Getino M."/>
            <person name="Pursley I."/>
            <person name="Horton D.L."/>
            <person name="Alikhan N.F."/>
            <person name="Baker D."/>
            <person name="Gharbi K."/>
            <person name="Hall N."/>
            <person name="Watson M."/>
            <person name="Adriaenssens E.M."/>
            <person name="Foster-Nyarko E."/>
            <person name="Jarju S."/>
            <person name="Secka A."/>
            <person name="Antonio M."/>
            <person name="Oren A."/>
            <person name="Chaudhuri R.R."/>
            <person name="La Ragione R."/>
            <person name="Hildebrand F."/>
            <person name="Pallen M.J."/>
        </authorList>
    </citation>
    <scope>NUCLEOTIDE SEQUENCE</scope>
    <source>
        <strain evidence="3">CHK152-2871</strain>
    </source>
</reference>
<dbReference type="InterPro" id="IPR005653">
    <property type="entry name" value="OstA-like_N"/>
</dbReference>
<comment type="caution">
    <text evidence="3">The sequence shown here is derived from an EMBL/GenBank/DDBJ whole genome shotgun (WGS) entry which is preliminary data.</text>
</comment>
<dbReference type="EMBL" id="DVJQ01000034">
    <property type="protein sequence ID" value="HIS74191.1"/>
    <property type="molecule type" value="Genomic_DNA"/>
</dbReference>
<dbReference type="PANTHER" id="PTHR36504:SF1">
    <property type="entry name" value="LIPOPOLYSACCHARIDE EXPORT SYSTEM PROTEIN LPTA"/>
    <property type="match status" value="1"/>
</dbReference>
<evidence type="ECO:0000256" key="1">
    <source>
        <dbReference type="ARBA" id="ARBA00022729"/>
    </source>
</evidence>
<dbReference type="GO" id="GO:0017089">
    <property type="term" value="F:glycolipid transfer activity"/>
    <property type="evidence" value="ECO:0007669"/>
    <property type="project" value="TreeGrafter"/>
</dbReference>
<evidence type="ECO:0000313" key="4">
    <source>
        <dbReference type="Proteomes" id="UP000886865"/>
    </source>
</evidence>
<dbReference type="InterPro" id="IPR052037">
    <property type="entry name" value="LPS_export_LptA"/>
</dbReference>
<dbReference type="GO" id="GO:0030288">
    <property type="term" value="C:outer membrane-bounded periplasmic space"/>
    <property type="evidence" value="ECO:0007669"/>
    <property type="project" value="TreeGrafter"/>
</dbReference>
<feature type="domain" description="Organic solvent tolerance-like N-terminal" evidence="2">
    <location>
        <begin position="25"/>
        <end position="105"/>
    </location>
</feature>
<dbReference type="Gene3D" id="2.60.450.10">
    <property type="entry name" value="Lipopolysaccharide (LPS) transport protein A like domain"/>
    <property type="match status" value="2"/>
</dbReference>
<dbReference type="PANTHER" id="PTHR36504">
    <property type="entry name" value="LIPOPOLYSACCHARIDE EXPORT SYSTEM PROTEIN LPTA"/>
    <property type="match status" value="1"/>
</dbReference>
<evidence type="ECO:0000259" key="2">
    <source>
        <dbReference type="Pfam" id="PF03968"/>
    </source>
</evidence>